<accession>A0AAV7TQQ7</accession>
<keyword evidence="2" id="KW-1185">Reference proteome</keyword>
<protein>
    <submittedName>
        <fullName evidence="1">Uncharacterized protein</fullName>
    </submittedName>
</protein>
<comment type="caution">
    <text evidence="1">The sequence shown here is derived from an EMBL/GenBank/DDBJ whole genome shotgun (WGS) entry which is preliminary data.</text>
</comment>
<evidence type="ECO:0000313" key="1">
    <source>
        <dbReference type="EMBL" id="KAJ1178992.1"/>
    </source>
</evidence>
<proteinExistence type="predicted"/>
<gene>
    <name evidence="1" type="ORF">NDU88_004231</name>
</gene>
<sequence>MTLASRHPRQVVLRHSLRDHNKLLANYHKGKDCMWTENIFVPKASPIVTPEVLADSVSIGPPEINAIATLNIGNVSRSASKLITNFYQNIGNDSVSLPPTRATSLVLGGSQHGILNEVRMVSFNSMLAHPSSDKICITLPEGANCESMVGIVDQKLQAQDPAITSLCGKASNSQSPGVLRTLEYMKSVVKSSKISNFLPHESSKCCHQDSAIKSPARLHVQQEDSCPCSEYLSTSSLMFFHYSLPDLPVNATVRGRASRERAGYSKDRVILLSDIGVALAETDIPPGESFNLDDDSIFQSIPVNKSSRSISHNLEASQGFIISEAMNALIGILSSVLISLLTKILHALVPKGKSQDVASKAESLNKISISIAQKASLTQWLAFAQVFQAIQTPLTYLSVRRSKK</sequence>
<evidence type="ECO:0000313" key="2">
    <source>
        <dbReference type="Proteomes" id="UP001066276"/>
    </source>
</evidence>
<dbReference type="EMBL" id="JANPWB010000006">
    <property type="protein sequence ID" value="KAJ1178992.1"/>
    <property type="molecule type" value="Genomic_DNA"/>
</dbReference>
<dbReference type="Proteomes" id="UP001066276">
    <property type="component" value="Chromosome 3_2"/>
</dbReference>
<dbReference type="AlphaFoldDB" id="A0AAV7TQQ7"/>
<name>A0AAV7TQQ7_PLEWA</name>
<organism evidence="1 2">
    <name type="scientific">Pleurodeles waltl</name>
    <name type="common">Iberian ribbed newt</name>
    <dbReference type="NCBI Taxonomy" id="8319"/>
    <lineage>
        <taxon>Eukaryota</taxon>
        <taxon>Metazoa</taxon>
        <taxon>Chordata</taxon>
        <taxon>Craniata</taxon>
        <taxon>Vertebrata</taxon>
        <taxon>Euteleostomi</taxon>
        <taxon>Amphibia</taxon>
        <taxon>Batrachia</taxon>
        <taxon>Caudata</taxon>
        <taxon>Salamandroidea</taxon>
        <taxon>Salamandridae</taxon>
        <taxon>Pleurodelinae</taxon>
        <taxon>Pleurodeles</taxon>
    </lineage>
</organism>
<reference evidence="1" key="1">
    <citation type="journal article" date="2022" name="bioRxiv">
        <title>Sequencing and chromosome-scale assembly of the giantPleurodeles waltlgenome.</title>
        <authorList>
            <person name="Brown T."/>
            <person name="Elewa A."/>
            <person name="Iarovenko S."/>
            <person name="Subramanian E."/>
            <person name="Araus A.J."/>
            <person name="Petzold A."/>
            <person name="Susuki M."/>
            <person name="Suzuki K.-i.T."/>
            <person name="Hayashi T."/>
            <person name="Toyoda A."/>
            <person name="Oliveira C."/>
            <person name="Osipova E."/>
            <person name="Leigh N.D."/>
            <person name="Simon A."/>
            <person name="Yun M.H."/>
        </authorList>
    </citation>
    <scope>NUCLEOTIDE SEQUENCE</scope>
    <source>
        <strain evidence="1">20211129_DDA</strain>
        <tissue evidence="1">Liver</tissue>
    </source>
</reference>